<dbReference type="KEGG" id="pwu:A8O14_06195"/>
<feature type="transmembrane region" description="Helical" evidence="1">
    <location>
        <begin position="56"/>
        <end position="80"/>
    </location>
</feature>
<dbReference type="RefSeq" id="WP_068948710.1">
    <property type="nucleotide sequence ID" value="NZ_CP015922.1"/>
</dbReference>
<dbReference type="Proteomes" id="UP000078463">
    <property type="component" value="Chromosome"/>
</dbReference>
<evidence type="ECO:0000256" key="1">
    <source>
        <dbReference type="SAM" id="Phobius"/>
    </source>
</evidence>
<evidence type="ECO:0000313" key="3">
    <source>
        <dbReference type="Proteomes" id="UP000078463"/>
    </source>
</evidence>
<sequence>MKKKANPDTPSKIGLKQIPRYWSVNLENISLWLLLDGILSFLIFIAFSGLSGFSDFINSVISIFLFIVALEVFFFLKNVLYHYLGYRLSRNRVIYKNVKTLVSQQFPFPKDEVSITSPQEYFSSIIKNSTSTDGQKAVANEFITIGNYLKESGNFWSLWFSNLTLFDTLVAYQTKGAADASPKPGSPLSSSINLSSASQIPDINEDAIKGELLEKMHSLNKQEFEPIVMTNEKMTTLEDGIPTVEKIDRLIEGKLSSFMKPPNLPKL</sequence>
<gene>
    <name evidence="2" type="ORF">A8O14_06195</name>
</gene>
<keyword evidence="1" id="KW-0812">Transmembrane</keyword>
<proteinExistence type="predicted"/>
<protein>
    <submittedName>
        <fullName evidence="2">Uncharacterized protein</fullName>
    </submittedName>
</protein>
<keyword evidence="3" id="KW-1185">Reference proteome</keyword>
<reference evidence="3" key="1">
    <citation type="submission" date="2016-05" db="EMBL/GenBank/DDBJ databases">
        <title>Polynucleobacter sp. QLW-P1FAT50C-4 genome.</title>
        <authorList>
            <person name="Hahn M.W."/>
        </authorList>
    </citation>
    <scope>NUCLEOTIDE SEQUENCE [LARGE SCALE GENOMIC DNA]</scope>
    <source>
        <strain evidence="3">QLW-P1FAT50C-4</strain>
    </source>
</reference>
<keyword evidence="1" id="KW-0472">Membrane</keyword>
<evidence type="ECO:0000313" key="2">
    <source>
        <dbReference type="EMBL" id="ANI99701.1"/>
    </source>
</evidence>
<feature type="transmembrane region" description="Helical" evidence="1">
    <location>
        <begin position="29"/>
        <end position="50"/>
    </location>
</feature>
<organism evidence="2 3">
    <name type="scientific">Polynucleobacter wuianus</name>
    <dbReference type="NCBI Taxonomy" id="1743168"/>
    <lineage>
        <taxon>Bacteria</taxon>
        <taxon>Pseudomonadati</taxon>
        <taxon>Pseudomonadota</taxon>
        <taxon>Betaproteobacteria</taxon>
        <taxon>Burkholderiales</taxon>
        <taxon>Burkholderiaceae</taxon>
        <taxon>Polynucleobacter</taxon>
    </lineage>
</organism>
<accession>A0A191UFL4</accession>
<keyword evidence="1" id="KW-1133">Transmembrane helix</keyword>
<name>A0A191UFL4_9BURK</name>
<dbReference type="EMBL" id="CP015922">
    <property type="protein sequence ID" value="ANI99701.1"/>
    <property type="molecule type" value="Genomic_DNA"/>
</dbReference>
<dbReference type="AlphaFoldDB" id="A0A191UFL4"/>